<evidence type="ECO:0000313" key="10">
    <source>
        <dbReference type="Ensembl" id="ENSELUP00000070168.2"/>
    </source>
</evidence>
<dbReference type="Pfam" id="PF17779">
    <property type="entry name" value="WHD_NOD2"/>
    <property type="match status" value="1"/>
</dbReference>
<dbReference type="PRINTS" id="PR01407">
    <property type="entry name" value="BUTYPHLNCDUF"/>
</dbReference>
<dbReference type="GO" id="GO:0005524">
    <property type="term" value="F:ATP binding"/>
    <property type="evidence" value="ECO:0007669"/>
    <property type="project" value="UniProtKB-KW"/>
</dbReference>
<evidence type="ECO:0000259" key="8">
    <source>
        <dbReference type="PROSITE" id="PS50188"/>
    </source>
</evidence>
<dbReference type="Pfam" id="PF00622">
    <property type="entry name" value="SPRY"/>
    <property type="match status" value="1"/>
</dbReference>
<evidence type="ECO:0000256" key="5">
    <source>
        <dbReference type="ARBA" id="ARBA00022741"/>
    </source>
</evidence>
<dbReference type="InterPro" id="IPR041267">
    <property type="entry name" value="NLRP_HD2"/>
</dbReference>
<feature type="domain" description="B30.2/SPRY" evidence="8">
    <location>
        <begin position="1120"/>
        <end position="1312"/>
    </location>
</feature>
<evidence type="ECO:0000256" key="1">
    <source>
        <dbReference type="ARBA" id="ARBA00004496"/>
    </source>
</evidence>
<dbReference type="InterPro" id="IPR051261">
    <property type="entry name" value="NLR"/>
</dbReference>
<dbReference type="Gene3D" id="3.40.50.300">
    <property type="entry name" value="P-loop containing nucleotide triphosphate hydrolases"/>
    <property type="match status" value="1"/>
</dbReference>
<dbReference type="InterPro" id="IPR001611">
    <property type="entry name" value="Leu-rich_rpt"/>
</dbReference>
<dbReference type="InterPro" id="IPR032675">
    <property type="entry name" value="LRR_dom_sf"/>
</dbReference>
<protein>
    <recommendedName>
        <fullName evidence="12">B30.2/SPRY domain-containing protein</fullName>
    </recommendedName>
</protein>
<dbReference type="FunCoup" id="A0A6Q2YX20">
    <property type="interactions" value="1011"/>
</dbReference>
<dbReference type="InterPro" id="IPR013320">
    <property type="entry name" value="ConA-like_dom_sf"/>
</dbReference>
<dbReference type="PROSITE" id="PS50837">
    <property type="entry name" value="NACHT"/>
    <property type="match status" value="1"/>
</dbReference>
<dbReference type="InterPro" id="IPR007111">
    <property type="entry name" value="NACHT_NTPase"/>
</dbReference>
<evidence type="ECO:0000256" key="7">
    <source>
        <dbReference type="SAM" id="MobiDB-lite"/>
    </source>
</evidence>
<dbReference type="Gene3D" id="3.80.10.10">
    <property type="entry name" value="Ribonuclease Inhibitor"/>
    <property type="match status" value="3"/>
</dbReference>
<dbReference type="SMART" id="SM00589">
    <property type="entry name" value="PRY"/>
    <property type="match status" value="1"/>
</dbReference>
<evidence type="ECO:0000256" key="2">
    <source>
        <dbReference type="ARBA" id="ARBA00022490"/>
    </source>
</evidence>
<feature type="compositionally biased region" description="Basic and acidic residues" evidence="7">
    <location>
        <begin position="187"/>
        <end position="202"/>
    </location>
</feature>
<dbReference type="SUPFAM" id="SSF52047">
    <property type="entry name" value="RNI-like"/>
    <property type="match status" value="1"/>
</dbReference>
<reference evidence="10" key="2">
    <citation type="submission" date="2020-02" db="EMBL/GenBank/DDBJ databases">
        <title>Esox lucius (northern pike) genome, fEsoLuc1, primary haplotype.</title>
        <authorList>
            <person name="Myers G."/>
            <person name="Karagic N."/>
            <person name="Meyer A."/>
            <person name="Pippel M."/>
            <person name="Reichard M."/>
            <person name="Winkler S."/>
            <person name="Tracey A."/>
            <person name="Sims Y."/>
            <person name="Howe K."/>
            <person name="Rhie A."/>
            <person name="Formenti G."/>
            <person name="Durbin R."/>
            <person name="Fedrigo O."/>
            <person name="Jarvis E.D."/>
        </authorList>
    </citation>
    <scope>NUCLEOTIDE SEQUENCE [LARGE SCALE GENOMIC DNA]</scope>
</reference>
<dbReference type="InterPro" id="IPR001870">
    <property type="entry name" value="B30.2/SPRY"/>
</dbReference>
<evidence type="ECO:0008006" key="12">
    <source>
        <dbReference type="Google" id="ProtNLM"/>
    </source>
</evidence>
<name>A0A6Q2YX20_ESOLU</name>
<dbReference type="InterPro" id="IPR041075">
    <property type="entry name" value="NOD1/2_WH"/>
</dbReference>
<dbReference type="InterPro" id="IPR043136">
    <property type="entry name" value="B30.2/SPRY_sf"/>
</dbReference>
<feature type="compositionally biased region" description="Basic and acidic residues" evidence="7">
    <location>
        <begin position="8"/>
        <end position="29"/>
    </location>
</feature>
<dbReference type="OMA" id="QWSSEIR"/>
<evidence type="ECO:0000256" key="3">
    <source>
        <dbReference type="ARBA" id="ARBA00022614"/>
    </source>
</evidence>
<dbReference type="FunFam" id="3.80.10.10:FF:001632">
    <property type="entry name" value="Uncharacterized protein"/>
    <property type="match status" value="1"/>
</dbReference>
<dbReference type="Proteomes" id="UP000265140">
    <property type="component" value="Chromosome 11"/>
</dbReference>
<dbReference type="Gene3D" id="2.60.120.920">
    <property type="match status" value="1"/>
</dbReference>
<dbReference type="FunFam" id="3.40.50.300:FF:001524">
    <property type="entry name" value="Si:dkey-126g1.7"/>
    <property type="match status" value="1"/>
</dbReference>
<dbReference type="PANTHER" id="PTHR24106">
    <property type="entry name" value="NACHT, LRR AND CARD DOMAINS-CONTAINING"/>
    <property type="match status" value="1"/>
</dbReference>
<feature type="domain" description="NACHT" evidence="9">
    <location>
        <begin position="324"/>
        <end position="458"/>
    </location>
</feature>
<dbReference type="Pfam" id="PF13516">
    <property type="entry name" value="LRR_6"/>
    <property type="match status" value="4"/>
</dbReference>
<keyword evidence="2" id="KW-0963">Cytoplasm</keyword>
<feature type="region of interest" description="Disordered" evidence="7">
    <location>
        <begin position="183"/>
        <end position="202"/>
    </location>
</feature>
<dbReference type="InterPro" id="IPR027417">
    <property type="entry name" value="P-loop_NTPase"/>
</dbReference>
<keyword evidence="4" id="KW-0677">Repeat</keyword>
<evidence type="ECO:0000256" key="4">
    <source>
        <dbReference type="ARBA" id="ARBA00022737"/>
    </source>
</evidence>
<organism evidence="10 11">
    <name type="scientific">Esox lucius</name>
    <name type="common">Northern pike</name>
    <dbReference type="NCBI Taxonomy" id="8010"/>
    <lineage>
        <taxon>Eukaryota</taxon>
        <taxon>Metazoa</taxon>
        <taxon>Chordata</taxon>
        <taxon>Craniata</taxon>
        <taxon>Vertebrata</taxon>
        <taxon>Euteleostomi</taxon>
        <taxon>Actinopterygii</taxon>
        <taxon>Neopterygii</taxon>
        <taxon>Teleostei</taxon>
        <taxon>Protacanthopterygii</taxon>
        <taxon>Esociformes</taxon>
        <taxon>Esocidae</taxon>
        <taxon>Esox</taxon>
    </lineage>
</organism>
<keyword evidence="5" id="KW-0547">Nucleotide-binding</keyword>
<dbReference type="InterPro" id="IPR029495">
    <property type="entry name" value="NACHT-assoc"/>
</dbReference>
<dbReference type="InterPro" id="IPR003879">
    <property type="entry name" value="Butyrophylin_SPRY"/>
</dbReference>
<reference evidence="10" key="3">
    <citation type="submission" date="2025-08" db="UniProtKB">
        <authorList>
            <consortium name="Ensembl"/>
        </authorList>
    </citation>
    <scope>IDENTIFICATION</scope>
</reference>
<dbReference type="FunFam" id="3.80.10.10:FF:000100">
    <property type="entry name" value="Si:dkey-11n14.1"/>
    <property type="match status" value="1"/>
</dbReference>
<keyword evidence="11" id="KW-1185">Reference proteome</keyword>
<dbReference type="Pfam" id="PF13765">
    <property type="entry name" value="PRY"/>
    <property type="match status" value="1"/>
</dbReference>
<dbReference type="InterPro" id="IPR003877">
    <property type="entry name" value="SPRY_dom"/>
</dbReference>
<dbReference type="PROSITE" id="PS50188">
    <property type="entry name" value="B302_SPRY"/>
    <property type="match status" value="1"/>
</dbReference>
<dbReference type="Bgee" id="ENSELUG00000011939">
    <property type="expression patterns" value="Expressed in pharyngeal gill and 6 other cell types or tissues"/>
</dbReference>
<reference evidence="10" key="4">
    <citation type="submission" date="2025-09" db="UniProtKB">
        <authorList>
            <consortium name="Ensembl"/>
        </authorList>
    </citation>
    <scope>IDENTIFICATION</scope>
</reference>
<dbReference type="SMART" id="SM00449">
    <property type="entry name" value="SPRY"/>
    <property type="match status" value="1"/>
</dbReference>
<dbReference type="PROSITE" id="PS51450">
    <property type="entry name" value="LRR"/>
    <property type="match status" value="3"/>
</dbReference>
<dbReference type="SMART" id="SM00368">
    <property type="entry name" value="LRR_RI"/>
    <property type="match status" value="8"/>
</dbReference>
<dbReference type="GeneTree" id="ENSGT01150000286904"/>
<dbReference type="CDD" id="cd16040">
    <property type="entry name" value="SPRY_PRY_SNTX"/>
    <property type="match status" value="1"/>
</dbReference>
<dbReference type="Pfam" id="PF17776">
    <property type="entry name" value="NLRC4_HD2"/>
    <property type="match status" value="1"/>
</dbReference>
<keyword evidence="6" id="KW-0067">ATP-binding</keyword>
<comment type="subcellular location">
    <subcellularLocation>
        <location evidence="1">Cytoplasm</location>
    </subcellularLocation>
</comment>
<keyword evidence="3" id="KW-0433">Leucine-rich repeat</keyword>
<sequence length="1312" mass="147451">MMSLSGKNDTENKQMKEPGWRDSPNHQERPASPVPSCLSMKSDQSIDLPIFLREGDIPTEQGKKSPLQTWEETDKREEEEGTTASMMSLSGKNDTENKQSPNHQERPASPVPSCLSMKSDQSIDLPIFLREGDIPTEQGFSGQSAQNHQSNLDSIFKTLEDNFIMFVKKELKRFKSMLSPDLPECTDSQKKDKEVLKPEDEKQKNRALEITLHILRNMNQTELADTLEQSLVDDPVMKSQLKLKSHLKKKFESVFEGIPKQGNPTLLNSIYTELYITEGGSGEVNNEHEVRQIEMASKRQTHVETPIKCHNIFKPLPGQEKSIRTVLTKGVAGIGKTVSVQKFILDWAEGKANQDIQFLFPLSFRELNLIKKNKHSLMELVHHFYIDSKESGILNFDAYKVLFVFDGLDEFRLPLDFKGGDSCCDVKESSSLDMLLTNLIKGNLLPSALVWITTRPAAANQIPPDCIDRVTEVRGFNDPQKEEYFKKKISDENLANRIISHIKSSRSLHIMCHIPVFCWISANVFENMLKEKGREKMPKSLTQLYIGLVVFNLQKMNEKYNKTDNPQWNIKFIMALGKLAFQQLGKGNLIFYEEDLRECDIDVREASVYSGVCTQMLREYNGLFQNKVYCFVHLSIQEFLAAMYVFLKFINENINIMAKPQSTHNQSKEQQPEMSLLFRSAVDQALQSGNGHLDLFLRFLLGLSMEINLTPLNGVTTQTRRSSQTREETVKYIKEKIRENLSPERCINLFHCLNELNDHTLVEEIQTNLSSGSLSEAQLSPAQWSALVYILLTSKEQLDVFDLKKYSRSEEGLQRLLPVVNASQTALLDGCNLTERCCEMLASVLSSTSSHLRELDLSNNDLQDSGVKLLSAGLESRHCILETLRLTGCGVTEEGGGSLASALLSNPSHLRELDVELEVFDLKKYSRSEEGLLRLLPVVKSSRKALLNGCELTERCCEALASVLSSTSSHLRELDLSNNDLQDSGVKLLSAGLESSNCTLETLRLNQCTLSKSCCETLASVLSSASSHLRELDLSNNDLQDLGVKLLSAGLESPHCKLETLRLSGCLVTEEGCAALVSSLRSNPSHLRELDLSYNHPGDAGVKLLSAGQEDPHWRLEKLNVYHHGEHFLKSGLKKYACDITLDPNTTCKTLFLSEGNRKVECGEEVRPDHPERFDCWDQVLCREGLTGRCYWEAEGDGKGAAIAVTYKGINRKKGGVDSGFGANNKSWCLEWCSKTYIASHNEKNTVLYVPSTWSSRVGVYLDWLAGTLSFYSISSDKLTHIHTFHSTFTEPLYPGIRVAWPGTSVSLCLVE</sequence>
<dbReference type="SUPFAM" id="SSF49899">
    <property type="entry name" value="Concanavalin A-like lectins/glucanases"/>
    <property type="match status" value="1"/>
</dbReference>
<feature type="compositionally biased region" description="Polar residues" evidence="7">
    <location>
        <begin position="84"/>
        <end position="102"/>
    </location>
</feature>
<reference evidence="11" key="1">
    <citation type="journal article" date="2014" name="PLoS ONE">
        <title>The genome and linkage map of the northern pike (Esox lucius): conserved synteny revealed between the salmonid sister group and the Neoteleostei.</title>
        <authorList>
            <person name="Rondeau E.B."/>
            <person name="Minkley D.R."/>
            <person name="Leong J.S."/>
            <person name="Messmer A.M."/>
            <person name="Jantzen J.R."/>
            <person name="von Schalburg K.R."/>
            <person name="Lemon C."/>
            <person name="Bird N.H."/>
            <person name="Koop B.F."/>
        </authorList>
    </citation>
    <scope>NUCLEOTIDE SEQUENCE</scope>
</reference>
<dbReference type="Pfam" id="PF05729">
    <property type="entry name" value="NACHT"/>
    <property type="match status" value="1"/>
</dbReference>
<dbReference type="InterPro" id="IPR006574">
    <property type="entry name" value="PRY"/>
</dbReference>
<accession>A0A6Q2YX20</accession>
<proteinExistence type="predicted"/>
<evidence type="ECO:0000256" key="6">
    <source>
        <dbReference type="ARBA" id="ARBA00022840"/>
    </source>
</evidence>
<dbReference type="SMART" id="SM01288">
    <property type="entry name" value="FISNA"/>
    <property type="match status" value="1"/>
</dbReference>
<dbReference type="Pfam" id="PF14484">
    <property type="entry name" value="FISNA"/>
    <property type="match status" value="1"/>
</dbReference>
<evidence type="ECO:0000313" key="11">
    <source>
        <dbReference type="Proteomes" id="UP000265140"/>
    </source>
</evidence>
<dbReference type="Ensembl" id="ENSELUT00000055206.2">
    <property type="protein sequence ID" value="ENSELUP00000070168.2"/>
    <property type="gene ID" value="ENSELUG00000011939.3"/>
</dbReference>
<feature type="region of interest" description="Disordered" evidence="7">
    <location>
        <begin position="1"/>
        <end position="116"/>
    </location>
</feature>
<evidence type="ECO:0000259" key="9">
    <source>
        <dbReference type="PROSITE" id="PS50837"/>
    </source>
</evidence>
<dbReference type="GO" id="GO:0005737">
    <property type="term" value="C:cytoplasm"/>
    <property type="evidence" value="ECO:0007669"/>
    <property type="project" value="UniProtKB-SubCell"/>
</dbReference>
<dbReference type="InParanoid" id="A0A6Q2YX20"/>